<gene>
    <name evidence="2" type="ORF">GUJ93_ZPchr0458g22294</name>
</gene>
<dbReference type="AlphaFoldDB" id="A0A8J5UUP9"/>
<comment type="caution">
    <text evidence="2">The sequence shown here is derived from an EMBL/GenBank/DDBJ whole genome shotgun (WGS) entry which is preliminary data.</text>
</comment>
<dbReference type="OrthoDB" id="695275at2759"/>
<dbReference type="Proteomes" id="UP000729402">
    <property type="component" value="Unassembled WGS sequence"/>
</dbReference>
<organism evidence="2 3">
    <name type="scientific">Zizania palustris</name>
    <name type="common">Northern wild rice</name>
    <dbReference type="NCBI Taxonomy" id="103762"/>
    <lineage>
        <taxon>Eukaryota</taxon>
        <taxon>Viridiplantae</taxon>
        <taxon>Streptophyta</taxon>
        <taxon>Embryophyta</taxon>
        <taxon>Tracheophyta</taxon>
        <taxon>Spermatophyta</taxon>
        <taxon>Magnoliopsida</taxon>
        <taxon>Liliopsida</taxon>
        <taxon>Poales</taxon>
        <taxon>Poaceae</taxon>
        <taxon>BOP clade</taxon>
        <taxon>Oryzoideae</taxon>
        <taxon>Oryzeae</taxon>
        <taxon>Zizaniinae</taxon>
        <taxon>Zizania</taxon>
    </lineage>
</organism>
<accession>A0A8J5UUP9</accession>
<evidence type="ECO:0000313" key="3">
    <source>
        <dbReference type="Proteomes" id="UP000729402"/>
    </source>
</evidence>
<dbReference type="EMBL" id="JAAALK010000953">
    <property type="protein sequence ID" value="KAG8043577.1"/>
    <property type="molecule type" value="Genomic_DNA"/>
</dbReference>
<reference evidence="2" key="2">
    <citation type="submission" date="2021-02" db="EMBL/GenBank/DDBJ databases">
        <authorList>
            <person name="Kimball J.A."/>
            <person name="Haas M.W."/>
            <person name="Macchietto M."/>
            <person name="Kono T."/>
            <person name="Duquette J."/>
            <person name="Shao M."/>
        </authorList>
    </citation>
    <scope>NUCLEOTIDE SEQUENCE</scope>
    <source>
        <tissue evidence="2">Fresh leaf tissue</tissue>
    </source>
</reference>
<name>A0A8J5UUP9_ZIZPA</name>
<proteinExistence type="predicted"/>
<sequence>MDTNCLDEKVLAFHNLTQLQSLEITCSSLVLDERHLRMLTSLKSLTIDGSSITFNPLESRSDIKWHLSVERLCISKWRSIGKDLTQLLCHLPKLSYLDIKYCDELTGLCVAVEQHQTTVVMELEDNQQQEVAEDQSEEEEMVTQQSVDQQDEDGLLLFPAHLSDSLRELLIMQCCELILVPPPLHNGHDHEGWGLQALRSLERLHISYCSKFLSTYNTSTSCFPPSLQYFDIWYCWSTKGCKMEFLSNLSSLTTLYIAGDDLTCEGMWPLLTHGQLHTLIVYDAPKFFAGLDPILGLQEPQLVLLKRSFKLQELHTDDMSGFLVKPICSLLSSSLTHILFLDNDVAERFTEEQEEALQLLTSLQYLEFSGCEKLQCLPVGLHRLTNLKRLDIWDCPSIQSLPKGSLPSSLEELQVNDCKKLQCLPEGLHRLTNLKRLQIWKCPSIQSLPKGGLPSTLEKLHNLFGNKGHRLGFVHSFSLVELSKPSMHRSCHTKVEAIIKNPRLDRKFWEVLPLMMSTDYIWSYRNGCQIY</sequence>
<dbReference type="Pfam" id="PF23247">
    <property type="entry name" value="LRR_RPS2"/>
    <property type="match status" value="1"/>
</dbReference>
<feature type="domain" description="Disease resistance protein At4g27190-like leucine-rich repeats" evidence="1">
    <location>
        <begin position="342"/>
        <end position="463"/>
    </location>
</feature>
<evidence type="ECO:0000313" key="2">
    <source>
        <dbReference type="EMBL" id="KAG8043577.1"/>
    </source>
</evidence>
<dbReference type="InterPro" id="IPR057135">
    <property type="entry name" value="At4g27190-like_LRR"/>
</dbReference>
<dbReference type="PANTHER" id="PTHR36766">
    <property type="entry name" value="PLANT BROAD-SPECTRUM MILDEW RESISTANCE PROTEIN RPW8"/>
    <property type="match status" value="1"/>
</dbReference>
<keyword evidence="3" id="KW-1185">Reference proteome</keyword>
<dbReference type="PANTHER" id="PTHR36766:SF40">
    <property type="entry name" value="DISEASE RESISTANCE PROTEIN RGA3"/>
    <property type="match status" value="1"/>
</dbReference>
<reference evidence="2" key="1">
    <citation type="journal article" date="2021" name="bioRxiv">
        <title>Whole Genome Assembly and Annotation of Northern Wild Rice, Zizania palustris L., Supports a Whole Genome Duplication in the Zizania Genus.</title>
        <authorList>
            <person name="Haas M."/>
            <person name="Kono T."/>
            <person name="Macchietto M."/>
            <person name="Millas R."/>
            <person name="McGilp L."/>
            <person name="Shao M."/>
            <person name="Duquette J."/>
            <person name="Hirsch C.N."/>
            <person name="Kimball J."/>
        </authorList>
    </citation>
    <scope>NUCLEOTIDE SEQUENCE</scope>
    <source>
        <tissue evidence="2">Fresh leaf tissue</tissue>
    </source>
</reference>
<evidence type="ECO:0000259" key="1">
    <source>
        <dbReference type="Pfam" id="PF23247"/>
    </source>
</evidence>
<protein>
    <recommendedName>
        <fullName evidence="1">Disease resistance protein At4g27190-like leucine-rich repeats domain-containing protein</fullName>
    </recommendedName>
</protein>